<evidence type="ECO:0000256" key="1">
    <source>
        <dbReference type="SAM" id="MobiDB-lite"/>
    </source>
</evidence>
<reference evidence="2 3" key="1">
    <citation type="submission" date="2020-12" db="EMBL/GenBank/DDBJ databases">
        <title>Comparative genomic insights into the epidemiology and virulence of plant pathogenic Pseudomonads from Turkey.</title>
        <authorList>
            <person name="Dillon M."/>
            <person name="Ruiz-Bedoya T."/>
            <person name="Bendalovic-Torma C."/>
            <person name="Guttman K.M."/>
            <person name="Kwak H."/>
            <person name="Middleton M.A."/>
            <person name="Wang P.W."/>
            <person name="Horuz S."/>
            <person name="Aysan Y."/>
            <person name="Guttman D.S."/>
        </authorList>
    </citation>
    <scope>NUCLEOTIDE SEQUENCE [LARGE SCALE GENOMIC DNA]</scope>
    <source>
        <strain evidence="2 3">S5_IA_2b</strain>
    </source>
</reference>
<sequence>MDMKKDRGGRIAANFRSANIAEGLAIQMLRPFAAVAPVPREEDYGIDLIGTLIRKSGRVYVAEESFTVQIKTHTSANFHFSGEGLRWLRELDLPYFPVVADLGNARLSLFTLNRHRGAFIRNSLVSEIILTIDGDGMHHFPLGDPLLTWTLEEAAHPEFSAWAYSVLKPAIQIESWNQRYAPAQSIRDLKYETQLFSNRRSDGTAALVPSAGEIMHIPPGDGQFIQDTILRVLEPFTGWISNTGKHDHLGVELLNIRGAFRRLGLDPDPDGSWDQIASEMDEHAVKQEPTA</sequence>
<feature type="compositionally biased region" description="Basic and acidic residues" evidence="1">
    <location>
        <begin position="280"/>
        <end position="291"/>
    </location>
</feature>
<accession>A0ABS0UCT4</accession>
<feature type="region of interest" description="Disordered" evidence="1">
    <location>
        <begin position="271"/>
        <end position="291"/>
    </location>
</feature>
<dbReference type="RefSeq" id="WP_198720691.1">
    <property type="nucleotide sequence ID" value="NZ_JAEIKU010000104.1"/>
</dbReference>
<dbReference type="Proteomes" id="UP000648914">
    <property type="component" value="Unassembled WGS sequence"/>
</dbReference>
<proteinExistence type="predicted"/>
<name>A0ABS0UCT4_9PSED</name>
<organism evidence="2 3">
    <name type="scientific">Pseudomonas synxantha</name>
    <dbReference type="NCBI Taxonomy" id="47883"/>
    <lineage>
        <taxon>Bacteria</taxon>
        <taxon>Pseudomonadati</taxon>
        <taxon>Pseudomonadota</taxon>
        <taxon>Gammaproteobacteria</taxon>
        <taxon>Pseudomonadales</taxon>
        <taxon>Pseudomonadaceae</taxon>
        <taxon>Pseudomonas</taxon>
    </lineage>
</organism>
<protein>
    <recommendedName>
        <fullName evidence="4">DUF4365 domain-containing protein</fullName>
    </recommendedName>
</protein>
<dbReference type="EMBL" id="JAEILG010000009">
    <property type="protein sequence ID" value="MBI6563384.1"/>
    <property type="molecule type" value="Genomic_DNA"/>
</dbReference>
<evidence type="ECO:0000313" key="2">
    <source>
        <dbReference type="EMBL" id="MBI6563384.1"/>
    </source>
</evidence>
<evidence type="ECO:0000313" key="3">
    <source>
        <dbReference type="Proteomes" id="UP000648914"/>
    </source>
</evidence>
<keyword evidence="3" id="KW-1185">Reference proteome</keyword>
<comment type="caution">
    <text evidence="2">The sequence shown here is derived from an EMBL/GenBank/DDBJ whole genome shotgun (WGS) entry which is preliminary data.</text>
</comment>
<evidence type="ECO:0008006" key="4">
    <source>
        <dbReference type="Google" id="ProtNLM"/>
    </source>
</evidence>
<gene>
    <name evidence="2" type="ORF">YA0852_04535</name>
</gene>